<evidence type="ECO:0000256" key="5">
    <source>
        <dbReference type="SAM" id="Phobius"/>
    </source>
</evidence>
<evidence type="ECO:0000313" key="7">
    <source>
        <dbReference type="EMBL" id="ORY40637.1"/>
    </source>
</evidence>
<dbReference type="Gene3D" id="1.20.1720.10">
    <property type="entry name" value="Multidrug resistance protein D"/>
    <property type="match status" value="1"/>
</dbReference>
<proteinExistence type="predicted"/>
<feature type="transmembrane region" description="Helical" evidence="5">
    <location>
        <begin position="255"/>
        <end position="275"/>
    </location>
</feature>
<dbReference type="OrthoDB" id="2112996at2759"/>
<comment type="caution">
    <text evidence="7">The sequence shown here is derived from an EMBL/GenBank/DDBJ whole genome shotgun (WGS) entry which is preliminary data.</text>
</comment>
<organism evidence="7 8">
    <name type="scientific">Rhizoclosmatium globosum</name>
    <dbReference type="NCBI Taxonomy" id="329046"/>
    <lineage>
        <taxon>Eukaryota</taxon>
        <taxon>Fungi</taxon>
        <taxon>Fungi incertae sedis</taxon>
        <taxon>Chytridiomycota</taxon>
        <taxon>Chytridiomycota incertae sedis</taxon>
        <taxon>Chytridiomycetes</taxon>
        <taxon>Chytridiales</taxon>
        <taxon>Chytriomycetaceae</taxon>
        <taxon>Rhizoclosmatium</taxon>
    </lineage>
</organism>
<name>A0A1Y2C183_9FUNG</name>
<feature type="transmembrane region" description="Helical" evidence="5">
    <location>
        <begin position="393"/>
        <end position="412"/>
    </location>
</feature>
<dbReference type="Pfam" id="PF07690">
    <property type="entry name" value="MFS_1"/>
    <property type="match status" value="1"/>
</dbReference>
<protein>
    <submittedName>
        <fullName evidence="7">MFS multidrug transporter</fullName>
    </submittedName>
</protein>
<gene>
    <name evidence="7" type="ORF">BCR33DRAFT_681152</name>
</gene>
<evidence type="ECO:0000256" key="3">
    <source>
        <dbReference type="ARBA" id="ARBA00022989"/>
    </source>
</evidence>
<feature type="transmembrane region" description="Helical" evidence="5">
    <location>
        <begin position="62"/>
        <end position="81"/>
    </location>
</feature>
<dbReference type="PROSITE" id="PS50850">
    <property type="entry name" value="MFS"/>
    <property type="match status" value="1"/>
</dbReference>
<feature type="transmembrane region" description="Helical" evidence="5">
    <location>
        <begin position="359"/>
        <end position="381"/>
    </location>
</feature>
<evidence type="ECO:0000256" key="4">
    <source>
        <dbReference type="ARBA" id="ARBA00023136"/>
    </source>
</evidence>
<dbReference type="InterPro" id="IPR036259">
    <property type="entry name" value="MFS_trans_sf"/>
</dbReference>
<evidence type="ECO:0000259" key="6">
    <source>
        <dbReference type="PROSITE" id="PS50850"/>
    </source>
</evidence>
<dbReference type="Proteomes" id="UP000193642">
    <property type="component" value="Unassembled WGS sequence"/>
</dbReference>
<feature type="transmembrane region" description="Helical" evidence="5">
    <location>
        <begin position="296"/>
        <end position="316"/>
    </location>
</feature>
<dbReference type="GO" id="GO:0022857">
    <property type="term" value="F:transmembrane transporter activity"/>
    <property type="evidence" value="ECO:0007669"/>
    <property type="project" value="InterPro"/>
</dbReference>
<dbReference type="PANTHER" id="PTHR23502">
    <property type="entry name" value="MAJOR FACILITATOR SUPERFAMILY"/>
    <property type="match status" value="1"/>
</dbReference>
<comment type="subcellular location">
    <subcellularLocation>
        <location evidence="1">Membrane</location>
        <topology evidence="1">Multi-pass membrane protein</topology>
    </subcellularLocation>
</comment>
<feature type="transmembrane region" description="Helical" evidence="5">
    <location>
        <begin position="322"/>
        <end position="347"/>
    </location>
</feature>
<dbReference type="InterPro" id="IPR011701">
    <property type="entry name" value="MFS"/>
</dbReference>
<dbReference type="InterPro" id="IPR020846">
    <property type="entry name" value="MFS_dom"/>
</dbReference>
<keyword evidence="2 5" id="KW-0812">Transmembrane</keyword>
<feature type="domain" description="Major facilitator superfamily (MFS) profile" evidence="6">
    <location>
        <begin position="1"/>
        <end position="416"/>
    </location>
</feature>
<dbReference type="FunFam" id="1.20.1250.20:FF:000011">
    <property type="entry name" value="MFS multidrug transporter, putative"/>
    <property type="match status" value="1"/>
</dbReference>
<evidence type="ECO:0000256" key="1">
    <source>
        <dbReference type="ARBA" id="ARBA00004141"/>
    </source>
</evidence>
<dbReference type="SUPFAM" id="SSF103473">
    <property type="entry name" value="MFS general substrate transporter"/>
    <property type="match status" value="1"/>
</dbReference>
<dbReference type="GO" id="GO:0016020">
    <property type="term" value="C:membrane"/>
    <property type="evidence" value="ECO:0007669"/>
    <property type="project" value="UniProtKB-SubCell"/>
</dbReference>
<reference evidence="7 8" key="1">
    <citation type="submission" date="2016-07" db="EMBL/GenBank/DDBJ databases">
        <title>Pervasive Adenine N6-methylation of Active Genes in Fungi.</title>
        <authorList>
            <consortium name="DOE Joint Genome Institute"/>
            <person name="Mondo S.J."/>
            <person name="Dannebaum R.O."/>
            <person name="Kuo R.C."/>
            <person name="Labutti K."/>
            <person name="Haridas S."/>
            <person name="Kuo A."/>
            <person name="Salamov A."/>
            <person name="Ahrendt S.R."/>
            <person name="Lipzen A."/>
            <person name="Sullivan W."/>
            <person name="Andreopoulos W.B."/>
            <person name="Clum A."/>
            <person name="Lindquist E."/>
            <person name="Daum C."/>
            <person name="Ramamoorthy G.K."/>
            <person name="Gryganskyi A."/>
            <person name="Culley D."/>
            <person name="Magnuson J.K."/>
            <person name="James T.Y."/>
            <person name="O'Malley M.A."/>
            <person name="Stajich J.E."/>
            <person name="Spatafora J.W."/>
            <person name="Visel A."/>
            <person name="Grigoriev I.V."/>
        </authorList>
    </citation>
    <scope>NUCLEOTIDE SEQUENCE [LARGE SCALE GENOMIC DNA]</scope>
    <source>
        <strain evidence="7 8">JEL800</strain>
    </source>
</reference>
<evidence type="ECO:0000256" key="2">
    <source>
        <dbReference type="ARBA" id="ARBA00022692"/>
    </source>
</evidence>
<feature type="transmembrane region" description="Helical" evidence="5">
    <location>
        <begin position="216"/>
        <end position="243"/>
    </location>
</feature>
<feature type="transmembrane region" description="Helical" evidence="5">
    <location>
        <begin position="120"/>
        <end position="138"/>
    </location>
</feature>
<feature type="transmembrane region" description="Helical" evidence="5">
    <location>
        <begin position="32"/>
        <end position="50"/>
    </location>
</feature>
<feature type="transmembrane region" description="Helical" evidence="5">
    <location>
        <begin position="150"/>
        <end position="170"/>
    </location>
</feature>
<dbReference type="STRING" id="329046.A0A1Y2C183"/>
<dbReference type="PANTHER" id="PTHR23502:SF60">
    <property type="entry name" value="MAJOR FACILITATOR SUPERFAMILY (MFS) PROFILE DOMAIN-CONTAINING PROTEIN-RELATED"/>
    <property type="match status" value="1"/>
</dbReference>
<sequence>MYTFISPLSSSMVAPALPFIAKDLHFTSSFELSMSLSIFVLAYAFGPLFLGPLSEVYGRWKVLQASLWFFVVFNAACGLSQTKEQMLAFRFFAGLGGSAPIALAGSVVSDCFSGAEMGAAMSYYALGVILAPALGPIVGGFMTQGVSWQWLFYMISIFGGVLALAGTWLLPETYAPILLVQEKKRMGVDLGVQKSVLEVLSSAITRPFIMLFTQPIVMVIALIMAFVYGVMYIVLSTFSILFVRHYGENTQTSTLHYLALAVGLFIGNRLSGSILDIISDKLQKRYNTPHKPEYRLPVCIPASLLLPIGLFIYGWAAENNAHWIWLDIGIALFALSVNVTFQALTVYTVDCYMMYSASALAAVSSLRSLAGFGFPLFAAQMYDQLGYGWGNSLLAILGIVIGIPAPILLYVYGERVRAASKFGRD</sequence>
<dbReference type="AlphaFoldDB" id="A0A1Y2C183"/>
<keyword evidence="8" id="KW-1185">Reference proteome</keyword>
<keyword evidence="4 5" id="KW-0472">Membrane</keyword>
<dbReference type="EMBL" id="MCGO01000034">
    <property type="protein sequence ID" value="ORY40637.1"/>
    <property type="molecule type" value="Genomic_DNA"/>
</dbReference>
<keyword evidence="3 5" id="KW-1133">Transmembrane helix</keyword>
<feature type="transmembrane region" description="Helical" evidence="5">
    <location>
        <begin position="87"/>
        <end position="108"/>
    </location>
</feature>
<evidence type="ECO:0000313" key="8">
    <source>
        <dbReference type="Proteomes" id="UP000193642"/>
    </source>
</evidence>
<accession>A0A1Y2C183</accession>